<keyword evidence="4" id="KW-1185">Reference proteome</keyword>
<dbReference type="PRINTS" id="PR00420">
    <property type="entry name" value="RNGMNOXGNASE"/>
</dbReference>
<dbReference type="InterPro" id="IPR002938">
    <property type="entry name" value="FAD-bd"/>
</dbReference>
<dbReference type="Gene3D" id="3.50.50.60">
    <property type="entry name" value="FAD/NAD(P)-binding domain"/>
    <property type="match status" value="1"/>
</dbReference>
<evidence type="ECO:0000313" key="3">
    <source>
        <dbReference type="EMBL" id="SNR70464.1"/>
    </source>
</evidence>
<keyword evidence="1" id="KW-0560">Oxidoreductase</keyword>
<name>A0A238YIK7_9ACTN</name>
<dbReference type="Proteomes" id="UP000198403">
    <property type="component" value="Unassembled WGS sequence"/>
</dbReference>
<sequence>MQRRAAVGETGAVPGDPVVVVGAGPVGLTAALLLARRGLDVLVLERHPGPYPLPRAVHLDDEVFRVLQDTGVADRVLARTRPLAGLRLLDRRHRTLAEFRRDPAAGVHGWPQGSLVHQPDLEEVLADAASDHPSLRVERGVEVTGLLQDGGSVVLSVRDGGADRSVRAAAVLGCDGANSTVRRLIGASMREVGPADRWLVLDVRSPVPLPLWPGVHQVCDAARPATFMPVTGDRYRWEFRMAPGETAAELTAGGRLAALVAPVDAEGLAVVRAAEYTFRAQVADRWRDGRVLLAGDAAHLTPPFVGQGLGLGLRDVHQLAWKLAAVLAGDAREDLLDTYQAEREPHARALIRIALLLGRLMTGGGRGGDVGRRGVLAAVRHVPAVARLATDSRTPPLRPGPLVERRGGAGRRLAGALVPQPEVLVDGRRCRLDDVLGAGAAEITSDLRVRREDGTEIGVDDPAGTLRRWMGRASVVRIRPDRIVRSAAGAGGRAGRRGVLRRT</sequence>
<dbReference type="InterPro" id="IPR050631">
    <property type="entry name" value="PheA/TfdB_FAD_monoxygenase"/>
</dbReference>
<protein>
    <submittedName>
        <fullName evidence="3">3-(3-hydroxy-phenyl)propionate hydroxylase</fullName>
    </submittedName>
</protein>
<accession>A0A238YIK7</accession>
<evidence type="ECO:0000256" key="1">
    <source>
        <dbReference type="ARBA" id="ARBA00023002"/>
    </source>
</evidence>
<proteinExistence type="predicted"/>
<evidence type="ECO:0000313" key="4">
    <source>
        <dbReference type="Proteomes" id="UP000198403"/>
    </source>
</evidence>
<dbReference type="GO" id="GO:0071949">
    <property type="term" value="F:FAD binding"/>
    <property type="evidence" value="ECO:0007669"/>
    <property type="project" value="InterPro"/>
</dbReference>
<evidence type="ECO:0000259" key="2">
    <source>
        <dbReference type="Pfam" id="PF01494"/>
    </source>
</evidence>
<dbReference type="AlphaFoldDB" id="A0A238YIK7"/>
<reference evidence="3 4" key="1">
    <citation type="submission" date="2017-06" db="EMBL/GenBank/DDBJ databases">
        <authorList>
            <person name="Kim H.J."/>
            <person name="Triplett B.A."/>
        </authorList>
    </citation>
    <scope>NUCLEOTIDE SEQUENCE [LARGE SCALE GENOMIC DNA]</scope>
    <source>
        <strain evidence="3 4">DSM 44272</strain>
    </source>
</reference>
<dbReference type="Pfam" id="PF01494">
    <property type="entry name" value="FAD_binding_3"/>
    <property type="match status" value="1"/>
</dbReference>
<dbReference type="EMBL" id="FZNO01000020">
    <property type="protein sequence ID" value="SNR70464.1"/>
    <property type="molecule type" value="Genomic_DNA"/>
</dbReference>
<dbReference type="NCBIfam" id="NF004829">
    <property type="entry name" value="PRK06183.1-3"/>
    <property type="match status" value="1"/>
</dbReference>
<dbReference type="GO" id="GO:0019622">
    <property type="term" value="P:3-(3-hydroxy)phenylpropionate catabolic process"/>
    <property type="evidence" value="ECO:0007669"/>
    <property type="project" value="TreeGrafter"/>
</dbReference>
<organism evidence="3 4">
    <name type="scientific">Blastococcus mobilis</name>
    <dbReference type="NCBI Taxonomy" id="1938746"/>
    <lineage>
        <taxon>Bacteria</taxon>
        <taxon>Bacillati</taxon>
        <taxon>Actinomycetota</taxon>
        <taxon>Actinomycetes</taxon>
        <taxon>Geodermatophilales</taxon>
        <taxon>Geodermatophilaceae</taxon>
        <taxon>Blastococcus</taxon>
    </lineage>
</organism>
<dbReference type="PANTHER" id="PTHR43476:SF3">
    <property type="entry name" value="FAD-BINDING MONOOXYGENASE"/>
    <property type="match status" value="1"/>
</dbReference>
<dbReference type="GO" id="GO:0008688">
    <property type="term" value="F:3-(3-hydroxyphenyl)propionate hydroxylase activity"/>
    <property type="evidence" value="ECO:0007669"/>
    <property type="project" value="TreeGrafter"/>
</dbReference>
<dbReference type="SUPFAM" id="SSF51905">
    <property type="entry name" value="FAD/NAD(P)-binding domain"/>
    <property type="match status" value="1"/>
</dbReference>
<dbReference type="Gene3D" id="3.30.70.2450">
    <property type="match status" value="1"/>
</dbReference>
<feature type="domain" description="FAD-binding" evidence="2">
    <location>
        <begin position="17"/>
        <end position="352"/>
    </location>
</feature>
<dbReference type="InterPro" id="IPR036188">
    <property type="entry name" value="FAD/NAD-bd_sf"/>
</dbReference>
<gene>
    <name evidence="3" type="ORF">SAMN06272737_12028</name>
</gene>
<dbReference type="PANTHER" id="PTHR43476">
    <property type="entry name" value="3-(3-HYDROXY-PHENYL)PROPIONATE/3-HYDROXYCINNAMIC ACID HYDROXYLASE"/>
    <property type="match status" value="1"/>
</dbReference>